<dbReference type="InterPro" id="IPR045851">
    <property type="entry name" value="AMP-bd_C_sf"/>
</dbReference>
<dbReference type="GeneID" id="26254161"/>
<dbReference type="GO" id="GO:0044550">
    <property type="term" value="P:secondary metabolite biosynthetic process"/>
    <property type="evidence" value="ECO:0007669"/>
    <property type="project" value="TreeGrafter"/>
</dbReference>
<feature type="region of interest" description="Disordered" evidence="1">
    <location>
        <begin position="130"/>
        <end position="155"/>
    </location>
</feature>
<evidence type="ECO:0000313" key="3">
    <source>
        <dbReference type="Proteomes" id="UP000054337"/>
    </source>
</evidence>
<evidence type="ECO:0008006" key="4">
    <source>
        <dbReference type="Google" id="ProtNLM"/>
    </source>
</evidence>
<dbReference type="SUPFAM" id="SSF56801">
    <property type="entry name" value="Acetyl-CoA synthetase-like"/>
    <property type="match status" value="1"/>
</dbReference>
<dbReference type="Gene3D" id="2.30.38.10">
    <property type="entry name" value="Luciferase, Domain 3"/>
    <property type="match status" value="1"/>
</dbReference>
<feature type="compositionally biased region" description="Polar residues" evidence="1">
    <location>
        <begin position="144"/>
        <end position="155"/>
    </location>
</feature>
<dbReference type="Gene3D" id="3.30.300.30">
    <property type="match status" value="1"/>
</dbReference>
<dbReference type="GO" id="GO:0005737">
    <property type="term" value="C:cytoplasm"/>
    <property type="evidence" value="ECO:0007669"/>
    <property type="project" value="TreeGrafter"/>
</dbReference>
<dbReference type="AlphaFoldDB" id="W7E334"/>
<dbReference type="RefSeq" id="XP_014554395.1">
    <property type="nucleotide sequence ID" value="XM_014698909.1"/>
</dbReference>
<keyword evidence="3" id="KW-1185">Reference proteome</keyword>
<dbReference type="HOGENOM" id="CLU_142950_0_0_1"/>
<gene>
    <name evidence="2" type="ORF">COCVIDRAFT_28547</name>
</gene>
<reference evidence="2 3" key="1">
    <citation type="journal article" date="2013" name="PLoS Genet.">
        <title>Comparative genome structure, secondary metabolite, and effector coding capacity across Cochliobolus pathogens.</title>
        <authorList>
            <person name="Condon B.J."/>
            <person name="Leng Y."/>
            <person name="Wu D."/>
            <person name="Bushley K.E."/>
            <person name="Ohm R.A."/>
            <person name="Otillar R."/>
            <person name="Martin J."/>
            <person name="Schackwitz W."/>
            <person name="Grimwood J."/>
            <person name="MohdZainudin N."/>
            <person name="Xue C."/>
            <person name="Wang R."/>
            <person name="Manning V.A."/>
            <person name="Dhillon B."/>
            <person name="Tu Z.J."/>
            <person name="Steffenson B.J."/>
            <person name="Salamov A."/>
            <person name="Sun H."/>
            <person name="Lowry S."/>
            <person name="LaButti K."/>
            <person name="Han J."/>
            <person name="Copeland A."/>
            <person name="Lindquist E."/>
            <person name="Barry K."/>
            <person name="Schmutz J."/>
            <person name="Baker S.E."/>
            <person name="Ciuffetti L.M."/>
            <person name="Grigoriev I.V."/>
            <person name="Zhong S."/>
            <person name="Turgeon B.G."/>
        </authorList>
    </citation>
    <scope>NUCLEOTIDE SEQUENCE [LARGE SCALE GENOMIC DNA]</scope>
    <source>
        <strain evidence="2 3">FI3</strain>
    </source>
</reference>
<protein>
    <recommendedName>
        <fullName evidence="4">AMP-binding enzyme C-terminal domain-containing protein</fullName>
    </recommendedName>
</protein>
<dbReference type="EMBL" id="KI968761">
    <property type="protein sequence ID" value="EUN24818.1"/>
    <property type="molecule type" value="Genomic_DNA"/>
</dbReference>
<dbReference type="GO" id="GO:0031177">
    <property type="term" value="F:phosphopantetheine binding"/>
    <property type="evidence" value="ECO:0007669"/>
    <property type="project" value="TreeGrafter"/>
</dbReference>
<evidence type="ECO:0000256" key="1">
    <source>
        <dbReference type="SAM" id="MobiDB-lite"/>
    </source>
</evidence>
<feature type="compositionally biased region" description="Basic residues" evidence="1">
    <location>
        <begin position="130"/>
        <end position="142"/>
    </location>
</feature>
<proteinExistence type="predicted"/>
<organism evidence="2 3">
    <name type="scientific">Bipolaris victoriae (strain FI3)</name>
    <name type="common">Victoria blight of oats agent</name>
    <name type="synonym">Cochliobolus victoriae</name>
    <dbReference type="NCBI Taxonomy" id="930091"/>
    <lineage>
        <taxon>Eukaryota</taxon>
        <taxon>Fungi</taxon>
        <taxon>Dikarya</taxon>
        <taxon>Ascomycota</taxon>
        <taxon>Pezizomycotina</taxon>
        <taxon>Dothideomycetes</taxon>
        <taxon>Pleosporomycetidae</taxon>
        <taxon>Pleosporales</taxon>
        <taxon>Pleosporineae</taxon>
        <taxon>Pleosporaceae</taxon>
        <taxon>Bipolaris</taxon>
    </lineage>
</organism>
<dbReference type="PANTHER" id="PTHR45527:SF1">
    <property type="entry name" value="FATTY ACID SYNTHASE"/>
    <property type="match status" value="1"/>
</dbReference>
<dbReference type="Proteomes" id="UP000054337">
    <property type="component" value="Unassembled WGS sequence"/>
</dbReference>
<accession>W7E334</accession>
<dbReference type="PANTHER" id="PTHR45527">
    <property type="entry name" value="NONRIBOSOMAL PEPTIDE SYNTHETASE"/>
    <property type="match status" value="1"/>
</dbReference>
<dbReference type="GO" id="GO:0043041">
    <property type="term" value="P:amino acid activation for nonribosomal peptide biosynthetic process"/>
    <property type="evidence" value="ECO:0007669"/>
    <property type="project" value="TreeGrafter"/>
</dbReference>
<sequence length="155" mass="17556">MRLLSPVFTGDLVRRNLDGSLIYIGRCDAQVKIRGQRVELADIEYHVRRALNAEAVVADVLGGSLVAFIQARNLDLDMDEVHVDRLLAHVLSTYMMPSTYMAVDHIPLKGNGKTDQRKLRAIGAKQLAVRKQKQRQKQKQKRQPITTKESLLQNL</sequence>
<name>W7E334_BIPV3</name>
<evidence type="ECO:0000313" key="2">
    <source>
        <dbReference type="EMBL" id="EUN24818.1"/>
    </source>
</evidence>
<dbReference type="OrthoDB" id="416786at2759"/>